<keyword evidence="5 9" id="KW-0862">Zinc</keyword>
<evidence type="ECO:0000313" key="11">
    <source>
        <dbReference type="EMBL" id="MFD2521080.1"/>
    </source>
</evidence>
<feature type="site" description="Transition state stabilizer" evidence="9">
    <location>
        <position position="117"/>
    </location>
</feature>
<keyword evidence="12" id="KW-1185">Reference proteome</keyword>
<dbReference type="PANTHER" id="PTHR43126">
    <property type="entry name" value="D-ALANYL-D-ALANINE DIPEPTIDASE"/>
    <property type="match status" value="1"/>
</dbReference>
<comment type="function">
    <text evidence="9">Catalyzes hydrolysis of the D-alanyl-D-alanine dipeptide.</text>
</comment>
<reference evidence="12" key="1">
    <citation type="journal article" date="2019" name="Int. J. Syst. Evol. Microbiol.">
        <title>The Global Catalogue of Microorganisms (GCM) 10K type strain sequencing project: providing services to taxonomists for standard genome sequencing and annotation.</title>
        <authorList>
            <consortium name="The Broad Institute Genomics Platform"/>
            <consortium name="The Broad Institute Genome Sequencing Center for Infectious Disease"/>
            <person name="Wu L."/>
            <person name="Ma J."/>
        </authorList>
    </citation>
    <scope>NUCLEOTIDE SEQUENCE [LARGE SCALE GENOMIC DNA]</scope>
    <source>
        <strain evidence="12">KCTC 52344</strain>
    </source>
</reference>
<evidence type="ECO:0000256" key="10">
    <source>
        <dbReference type="SAM" id="SignalP"/>
    </source>
</evidence>
<dbReference type="EC" id="3.4.13.22" evidence="9"/>
<gene>
    <name evidence="11" type="ORF">ACFSR2_09310</name>
</gene>
<comment type="caution">
    <text evidence="11">The sequence shown here is derived from an EMBL/GenBank/DDBJ whole genome shotgun (WGS) entry which is preliminary data.</text>
</comment>
<feature type="binding site" evidence="9">
    <location>
        <position position="212"/>
    </location>
    <ligand>
        <name>Zn(2+)</name>
        <dbReference type="ChEBI" id="CHEBI:29105"/>
        <note>catalytic</note>
    </ligand>
</feature>
<accession>A0ABW5J849</accession>
<evidence type="ECO:0000256" key="3">
    <source>
        <dbReference type="ARBA" id="ARBA00022723"/>
    </source>
</evidence>
<keyword evidence="10" id="KW-0732">Signal</keyword>
<evidence type="ECO:0000256" key="2">
    <source>
        <dbReference type="ARBA" id="ARBA00022670"/>
    </source>
</evidence>
<feature type="active site" description="Proton donor/acceptor" evidence="9">
    <location>
        <position position="209"/>
    </location>
</feature>
<dbReference type="Proteomes" id="UP001597510">
    <property type="component" value="Unassembled WGS sequence"/>
</dbReference>
<dbReference type="Pfam" id="PF01427">
    <property type="entry name" value="Peptidase_M15"/>
    <property type="match status" value="1"/>
</dbReference>
<feature type="signal peptide" evidence="10">
    <location>
        <begin position="1"/>
        <end position="23"/>
    </location>
</feature>
<keyword evidence="6 9" id="KW-0224">Dipeptidase</keyword>
<dbReference type="Gene3D" id="3.30.1380.10">
    <property type="match status" value="1"/>
</dbReference>
<dbReference type="InterPro" id="IPR000755">
    <property type="entry name" value="A_A_dipeptidase"/>
</dbReference>
<evidence type="ECO:0000256" key="4">
    <source>
        <dbReference type="ARBA" id="ARBA00022801"/>
    </source>
</evidence>
<comment type="cofactor">
    <cofactor evidence="9">
        <name>Zn(2+)</name>
        <dbReference type="ChEBI" id="CHEBI:29105"/>
    </cofactor>
    <text evidence="9">Binds 1 zinc ion per subunit.</text>
</comment>
<sequence>MNKQLFKVLVQLFLFVGLSSANAQYAANQYGLKVINSVAHYKKTVEADAQHALVKIQDYVPNIMLDIKYATSQNVFYTQLYKIPAAFVRLPVAKALASVQEDLNKQGLSLKIYDAYRPYSVTCRMFEMLPDTIYMGLPWQGSRHNRGIALDLTLVDLKTKQELRMPTPFDALVYASHPEFMQLPAKIIENRELLKAVMQKHGFKVDPVEWWHYNYVSATTFELLDIPFEALE</sequence>
<keyword evidence="7 9" id="KW-0482">Metalloprotease</keyword>
<evidence type="ECO:0000256" key="7">
    <source>
        <dbReference type="ARBA" id="ARBA00023049"/>
    </source>
</evidence>
<keyword evidence="4 9" id="KW-0378">Hydrolase</keyword>
<feature type="chain" id="PRO_5046362092" description="D-alanyl-D-alanine dipeptidase" evidence="10">
    <location>
        <begin position="24"/>
        <end position="232"/>
    </location>
</feature>
<keyword evidence="3 9" id="KW-0479">Metal-binding</keyword>
<proteinExistence type="inferred from homology"/>
<evidence type="ECO:0000313" key="12">
    <source>
        <dbReference type="Proteomes" id="UP001597510"/>
    </source>
</evidence>
<keyword evidence="2 9" id="KW-0645">Protease</keyword>
<evidence type="ECO:0000256" key="8">
    <source>
        <dbReference type="ARBA" id="ARBA00023316"/>
    </source>
</evidence>
<comment type="catalytic activity">
    <reaction evidence="1 9">
        <text>D-alanyl-D-alanine + H2O = 2 D-alanine</text>
        <dbReference type="Rhea" id="RHEA:20661"/>
        <dbReference type="ChEBI" id="CHEBI:15377"/>
        <dbReference type="ChEBI" id="CHEBI:57416"/>
        <dbReference type="ChEBI" id="CHEBI:57822"/>
        <dbReference type="EC" id="3.4.13.22"/>
    </reaction>
</comment>
<dbReference type="EMBL" id="JBHULC010000008">
    <property type="protein sequence ID" value="MFD2521080.1"/>
    <property type="molecule type" value="Genomic_DNA"/>
</dbReference>
<feature type="binding site" evidence="9">
    <location>
        <position position="151"/>
    </location>
    <ligand>
        <name>Zn(2+)</name>
        <dbReference type="ChEBI" id="CHEBI:29105"/>
        <note>catalytic</note>
    </ligand>
</feature>
<organism evidence="11 12">
    <name type="scientific">Emticicia soli</name>
    <dbReference type="NCBI Taxonomy" id="2027878"/>
    <lineage>
        <taxon>Bacteria</taxon>
        <taxon>Pseudomonadati</taxon>
        <taxon>Bacteroidota</taxon>
        <taxon>Cytophagia</taxon>
        <taxon>Cytophagales</taxon>
        <taxon>Leadbetterellaceae</taxon>
        <taxon>Emticicia</taxon>
    </lineage>
</organism>
<feature type="binding site" evidence="9">
    <location>
        <position position="144"/>
    </location>
    <ligand>
        <name>Zn(2+)</name>
        <dbReference type="ChEBI" id="CHEBI:29105"/>
        <note>catalytic</note>
    </ligand>
</feature>
<dbReference type="PANTHER" id="PTHR43126:SF1">
    <property type="entry name" value="D-ALANYL-D-ALANINE DIPEPTIDASE"/>
    <property type="match status" value="1"/>
</dbReference>
<dbReference type="RefSeq" id="WP_340234847.1">
    <property type="nucleotide sequence ID" value="NZ_JBBEWC010000003.1"/>
</dbReference>
<dbReference type="CDD" id="cd14840">
    <property type="entry name" value="D-Ala-D-Ala_dipeptidase_Aad"/>
    <property type="match status" value="1"/>
</dbReference>
<evidence type="ECO:0000256" key="5">
    <source>
        <dbReference type="ARBA" id="ARBA00022833"/>
    </source>
</evidence>
<dbReference type="InterPro" id="IPR009045">
    <property type="entry name" value="Zn_M74/Hedgehog-like"/>
</dbReference>
<evidence type="ECO:0000256" key="6">
    <source>
        <dbReference type="ARBA" id="ARBA00022997"/>
    </source>
</evidence>
<evidence type="ECO:0000256" key="9">
    <source>
        <dbReference type="HAMAP-Rule" id="MF_01924"/>
    </source>
</evidence>
<dbReference type="SUPFAM" id="SSF55166">
    <property type="entry name" value="Hedgehog/DD-peptidase"/>
    <property type="match status" value="1"/>
</dbReference>
<name>A0ABW5J849_9BACT</name>
<comment type="similarity">
    <text evidence="9">Belongs to the peptidase M15D family.</text>
</comment>
<evidence type="ECO:0000256" key="1">
    <source>
        <dbReference type="ARBA" id="ARBA00001362"/>
    </source>
</evidence>
<protein>
    <recommendedName>
        <fullName evidence="9">D-alanyl-D-alanine dipeptidase</fullName>
        <shortName evidence="9">D-Ala-D-Ala dipeptidase</shortName>
        <ecNumber evidence="9">3.4.13.22</ecNumber>
    </recommendedName>
</protein>
<dbReference type="HAMAP" id="MF_01924">
    <property type="entry name" value="A_A_dipeptidase"/>
    <property type="match status" value="1"/>
</dbReference>
<keyword evidence="8" id="KW-0961">Cell wall biogenesis/degradation</keyword>